<feature type="transmembrane region" description="Helical" evidence="7">
    <location>
        <begin position="79"/>
        <end position="103"/>
    </location>
</feature>
<evidence type="ECO:0000256" key="4">
    <source>
        <dbReference type="ARBA" id="ARBA00022692"/>
    </source>
</evidence>
<evidence type="ECO:0000259" key="8">
    <source>
        <dbReference type="PROSITE" id="PS50928"/>
    </source>
</evidence>
<dbReference type="InterPro" id="IPR051393">
    <property type="entry name" value="ABC_transporter_permease"/>
</dbReference>
<gene>
    <name evidence="9" type="ORF">GCM10008955_35790</name>
</gene>
<dbReference type="RefSeq" id="WP_189011224.1">
    <property type="nucleotide sequence ID" value="NZ_BMPP01000019.1"/>
</dbReference>
<feature type="transmembrane region" description="Helical" evidence="7">
    <location>
        <begin position="277"/>
        <end position="297"/>
    </location>
</feature>
<keyword evidence="10" id="KW-1185">Reference proteome</keyword>
<dbReference type="CDD" id="cd06261">
    <property type="entry name" value="TM_PBP2"/>
    <property type="match status" value="1"/>
</dbReference>
<evidence type="ECO:0000256" key="7">
    <source>
        <dbReference type="RuleBase" id="RU363032"/>
    </source>
</evidence>
<evidence type="ECO:0000313" key="9">
    <source>
        <dbReference type="EMBL" id="GGK38841.1"/>
    </source>
</evidence>
<dbReference type="PANTHER" id="PTHR30193:SF37">
    <property type="entry name" value="INNER MEMBRANE ABC TRANSPORTER PERMEASE PROTEIN YCJO"/>
    <property type="match status" value="1"/>
</dbReference>
<feature type="transmembrane region" description="Helical" evidence="7">
    <location>
        <begin position="169"/>
        <end position="190"/>
    </location>
</feature>
<keyword evidence="6 7" id="KW-0472">Membrane</keyword>
<protein>
    <submittedName>
        <fullName evidence="9">Lactose ABC transporter permease</fullName>
    </submittedName>
</protein>
<feature type="transmembrane region" description="Helical" evidence="7">
    <location>
        <begin position="22"/>
        <end position="44"/>
    </location>
</feature>
<dbReference type="PROSITE" id="PS50928">
    <property type="entry name" value="ABC_TM1"/>
    <property type="match status" value="1"/>
</dbReference>
<feature type="transmembrane region" description="Helical" evidence="7">
    <location>
        <begin position="145"/>
        <end position="163"/>
    </location>
</feature>
<organism evidence="9 10">
    <name type="scientific">Deinococcus malanensis</name>
    <dbReference type="NCBI Taxonomy" id="1706855"/>
    <lineage>
        <taxon>Bacteria</taxon>
        <taxon>Thermotogati</taxon>
        <taxon>Deinococcota</taxon>
        <taxon>Deinococci</taxon>
        <taxon>Deinococcales</taxon>
        <taxon>Deinococcaceae</taxon>
        <taxon>Deinococcus</taxon>
    </lineage>
</organism>
<evidence type="ECO:0000256" key="3">
    <source>
        <dbReference type="ARBA" id="ARBA00022475"/>
    </source>
</evidence>
<comment type="similarity">
    <text evidence="7">Belongs to the binding-protein-dependent transport system permease family.</text>
</comment>
<dbReference type="InterPro" id="IPR035906">
    <property type="entry name" value="MetI-like_sf"/>
</dbReference>
<keyword evidence="5 7" id="KW-1133">Transmembrane helix</keyword>
<comment type="caution">
    <text evidence="9">The sequence shown here is derived from an EMBL/GenBank/DDBJ whole genome shotgun (WGS) entry which is preliminary data.</text>
</comment>
<dbReference type="InterPro" id="IPR000515">
    <property type="entry name" value="MetI-like"/>
</dbReference>
<sequence>MTDLSLKANPTRPPRRRKRFNMAPWLFALPVLVLLTLFMLYPIAQSLILSFQRNLDGVDKFAGLAQYQRLANDEVFRTAAVNTALFFIMQVPLTLAIALGIAYVLNRPGFPLSGLFQSAFFLPTVMGLATAGILFRTLLNEDLGIINYMLGAMGLAGIPWVSNPWWAKVSISAVLLWRAVGFNVIIYLAALQSVAKELYEAAEIDGATDRQKFWHITLPAVRPVLLFTAIMSTLATINLFDEVMVLTGGGPADGTLTLGLYLYRVAFQNFDHNYGSAIAWVIVLIAGLVAGLQGLAARRNA</sequence>
<evidence type="ECO:0000256" key="6">
    <source>
        <dbReference type="ARBA" id="ARBA00023136"/>
    </source>
</evidence>
<evidence type="ECO:0000256" key="2">
    <source>
        <dbReference type="ARBA" id="ARBA00022448"/>
    </source>
</evidence>
<name>A0ABQ2F3Q8_9DEIO</name>
<evidence type="ECO:0000256" key="5">
    <source>
        <dbReference type="ARBA" id="ARBA00022989"/>
    </source>
</evidence>
<proteinExistence type="inferred from homology"/>
<evidence type="ECO:0000313" key="10">
    <source>
        <dbReference type="Proteomes" id="UP000647587"/>
    </source>
</evidence>
<accession>A0ABQ2F3Q8</accession>
<reference evidence="10" key="1">
    <citation type="journal article" date="2019" name="Int. J. Syst. Evol. Microbiol.">
        <title>The Global Catalogue of Microorganisms (GCM) 10K type strain sequencing project: providing services to taxonomists for standard genome sequencing and annotation.</title>
        <authorList>
            <consortium name="The Broad Institute Genomics Platform"/>
            <consortium name="The Broad Institute Genome Sequencing Center for Infectious Disease"/>
            <person name="Wu L."/>
            <person name="Ma J."/>
        </authorList>
    </citation>
    <scope>NUCLEOTIDE SEQUENCE [LARGE SCALE GENOMIC DNA]</scope>
    <source>
        <strain evidence="10">JCM 30331</strain>
    </source>
</reference>
<keyword evidence="4 7" id="KW-0812">Transmembrane</keyword>
<dbReference type="SUPFAM" id="SSF161098">
    <property type="entry name" value="MetI-like"/>
    <property type="match status" value="1"/>
</dbReference>
<keyword evidence="3" id="KW-1003">Cell membrane</keyword>
<feature type="transmembrane region" description="Helical" evidence="7">
    <location>
        <begin position="115"/>
        <end position="138"/>
    </location>
</feature>
<comment type="subcellular location">
    <subcellularLocation>
        <location evidence="1 7">Cell membrane</location>
        <topology evidence="1 7">Multi-pass membrane protein</topology>
    </subcellularLocation>
</comment>
<dbReference type="PANTHER" id="PTHR30193">
    <property type="entry name" value="ABC TRANSPORTER PERMEASE PROTEIN"/>
    <property type="match status" value="1"/>
</dbReference>
<feature type="domain" description="ABC transmembrane type-1" evidence="8">
    <location>
        <begin position="80"/>
        <end position="293"/>
    </location>
</feature>
<dbReference type="Gene3D" id="1.10.3720.10">
    <property type="entry name" value="MetI-like"/>
    <property type="match status" value="1"/>
</dbReference>
<dbReference type="Pfam" id="PF00528">
    <property type="entry name" value="BPD_transp_1"/>
    <property type="match status" value="1"/>
</dbReference>
<dbReference type="EMBL" id="BMPP01000019">
    <property type="protein sequence ID" value="GGK38841.1"/>
    <property type="molecule type" value="Genomic_DNA"/>
</dbReference>
<evidence type="ECO:0000256" key="1">
    <source>
        <dbReference type="ARBA" id="ARBA00004651"/>
    </source>
</evidence>
<dbReference type="Proteomes" id="UP000647587">
    <property type="component" value="Unassembled WGS sequence"/>
</dbReference>
<feature type="transmembrane region" description="Helical" evidence="7">
    <location>
        <begin position="220"/>
        <end position="240"/>
    </location>
</feature>
<keyword evidence="2 7" id="KW-0813">Transport</keyword>